<dbReference type="Proteomes" id="UP001180737">
    <property type="component" value="Unassembled WGS sequence"/>
</dbReference>
<comment type="catalytic activity">
    <reaction evidence="6">
        <text>citrate = D-threo-isocitrate</text>
        <dbReference type="Rhea" id="RHEA:10336"/>
        <dbReference type="ChEBI" id="CHEBI:15562"/>
        <dbReference type="ChEBI" id="CHEBI:16947"/>
        <dbReference type="EC" id="4.2.1.3"/>
    </reaction>
</comment>
<evidence type="ECO:0000256" key="6">
    <source>
        <dbReference type="RuleBase" id="RU361275"/>
    </source>
</evidence>
<reference evidence="9" key="1">
    <citation type="submission" date="2024-05" db="EMBL/GenBank/DDBJ databases">
        <title>30 novel species of actinomycetes from the DSMZ collection.</title>
        <authorList>
            <person name="Nouioui I."/>
        </authorList>
    </citation>
    <scope>NUCLEOTIDE SEQUENCE</scope>
    <source>
        <strain evidence="9">DSM 3412</strain>
    </source>
</reference>
<dbReference type="SUPFAM" id="SSF53732">
    <property type="entry name" value="Aconitase iron-sulfur domain"/>
    <property type="match status" value="1"/>
</dbReference>
<dbReference type="InterPro" id="IPR015928">
    <property type="entry name" value="Aconitase/3IPM_dehydase_swvl"/>
</dbReference>
<dbReference type="NCBIfam" id="NF006757">
    <property type="entry name" value="PRK09277.1"/>
    <property type="match status" value="1"/>
</dbReference>
<dbReference type="RefSeq" id="WP_107072326.1">
    <property type="nucleotide sequence ID" value="NZ_JAVRFJ010000006.1"/>
</dbReference>
<dbReference type="InterPro" id="IPR006249">
    <property type="entry name" value="Aconitase/IRP2"/>
</dbReference>
<protein>
    <recommendedName>
        <fullName evidence="6">Aconitate hydratase</fullName>
        <shortName evidence="6">Aconitase</shortName>
        <ecNumber evidence="6">4.2.1.3</ecNumber>
    </recommendedName>
</protein>
<dbReference type="Pfam" id="PF00694">
    <property type="entry name" value="Aconitase_C"/>
    <property type="match status" value="1"/>
</dbReference>
<gene>
    <name evidence="9" type="primary">acnA</name>
    <name evidence="9" type="ORF">RM704_09495</name>
</gene>
<evidence type="ECO:0000256" key="1">
    <source>
        <dbReference type="ARBA" id="ARBA00001966"/>
    </source>
</evidence>
<evidence type="ECO:0000259" key="7">
    <source>
        <dbReference type="Pfam" id="PF00330"/>
    </source>
</evidence>
<proteinExistence type="inferred from homology"/>
<dbReference type="InterPro" id="IPR000573">
    <property type="entry name" value="AconitaseA/IPMdHydase_ssu_swvl"/>
</dbReference>
<dbReference type="SUPFAM" id="SSF52016">
    <property type="entry name" value="LeuD/IlvD-like"/>
    <property type="match status" value="1"/>
</dbReference>
<dbReference type="InterPro" id="IPR015931">
    <property type="entry name" value="Acnase/IPM_dHydase_lsu_aba_1/3"/>
</dbReference>
<dbReference type="InterPro" id="IPR018136">
    <property type="entry name" value="Aconitase_4Fe-4S_BS"/>
</dbReference>
<evidence type="ECO:0000256" key="5">
    <source>
        <dbReference type="ARBA" id="ARBA00023014"/>
    </source>
</evidence>
<comment type="cofactor">
    <cofactor evidence="1">
        <name>[4Fe-4S] cluster</name>
        <dbReference type="ChEBI" id="CHEBI:49883"/>
    </cofactor>
</comment>
<comment type="similarity">
    <text evidence="2 6">Belongs to the aconitase/IPM isomerase family.</text>
</comment>
<keyword evidence="6" id="KW-0004">4Fe-4S</keyword>
<dbReference type="GO" id="GO:0003994">
    <property type="term" value="F:aconitate hydratase activity"/>
    <property type="evidence" value="ECO:0007669"/>
    <property type="project" value="UniProtKB-EC"/>
</dbReference>
<name>A0ABU2YTP5_9ACTN</name>
<keyword evidence="6 9" id="KW-0456">Lyase</keyword>
<sequence>MGRNHLAGSGLDALGTRTRLDVAGQSLTYHRIDGLAPADLPVSLRILLENVARFHDGTSRGDDQVRAILSRGASGAPIDLYASRVFLHDTNGVPTIVDLAAMRDAMAALGGDPGLVNPVIASELVIDHSVIADAFGRPDALTRNVELEYARNGERYRFLRWGQRSLENFAVVPPGTGIMHQVNVEHLARVVMVEDGLAFPDVCLGTDSHTTMVNGLGVLGWGIGGIEAEAAMLGQSMSALVPDVVGVRLTGELLAGATATDLVLTLTEMLRARGVIGKFVEFHGTGVSALPVADRVTIANMSPEFGSTCALFPVDDETLRYLRFTGRSEARVALVEAYAKEQGLWHHPGSAPRFTDTVALDLSTVVPSLAGPSRPEDRVPLDQAKSRFRTAVDSLRRQGDASGDTTSSDTATVATVVIDGRSHELADGAVAIAAITSCTNTSNPAVMVAAGLLARNAVRAGLRSKPWVKTTLSPGSRVVMDYYRRAGLVPDLETLGFHLAGFGCMTCIGASGPLVGAVSQAIAETGLTVTSVLSGNRNFEGRIQPEVAMNYLASPPLVIAYALTGTLDIDLATEPLGHDSRGEPVHLHDIWPAPAEIEAVMAGSIDAAMFTDAYGDVFTGDRRWQDISVPASERFAWDEDSTYIRRPPYLDDMTREPEAVRDITGARVLVKLGDQVTTDHISPAGAITASGAAARHLARLGVSAGDFNTYASRRGNHQVMTRGAFANVRLRNQVAPGTRGGRTRDFLADGRESAIHDAAAAYRAAKVPMVVVAGEDYGGGSSRDWAAKGPALLGVRAVIARSFERIHRSNLIAMGVLPLELLDAGPHDLAPTGAETITISGLEALNTGRVPATVRVLSDGREFTARVRLDTPREADYFRHGGVMPYVLRGLLARPAEDEE</sequence>
<evidence type="ECO:0000256" key="3">
    <source>
        <dbReference type="ARBA" id="ARBA00022723"/>
    </source>
</evidence>
<dbReference type="EC" id="4.2.1.3" evidence="6"/>
<evidence type="ECO:0000256" key="4">
    <source>
        <dbReference type="ARBA" id="ARBA00023004"/>
    </source>
</evidence>
<dbReference type="PROSITE" id="PS00450">
    <property type="entry name" value="ACONITASE_1"/>
    <property type="match status" value="1"/>
</dbReference>
<feature type="domain" description="Aconitase A/isopropylmalate dehydratase small subunit swivel" evidence="8">
    <location>
        <begin position="698"/>
        <end position="822"/>
    </location>
</feature>
<dbReference type="Pfam" id="PF00330">
    <property type="entry name" value="Aconitase"/>
    <property type="match status" value="1"/>
</dbReference>
<evidence type="ECO:0000313" key="9">
    <source>
        <dbReference type="EMBL" id="MDT0567701.1"/>
    </source>
</evidence>
<evidence type="ECO:0000256" key="2">
    <source>
        <dbReference type="ARBA" id="ARBA00007185"/>
    </source>
</evidence>
<feature type="domain" description="Aconitase/3-isopropylmalate dehydratase large subunit alpha/beta/alpha" evidence="7">
    <location>
        <begin position="80"/>
        <end position="565"/>
    </location>
</feature>
<evidence type="ECO:0000313" key="10">
    <source>
        <dbReference type="Proteomes" id="UP001180737"/>
    </source>
</evidence>
<dbReference type="PROSITE" id="PS01244">
    <property type="entry name" value="ACONITASE_2"/>
    <property type="match status" value="1"/>
</dbReference>
<dbReference type="Gene3D" id="3.30.499.10">
    <property type="entry name" value="Aconitase, domain 3"/>
    <property type="match status" value="2"/>
</dbReference>
<comment type="function">
    <text evidence="6">Catalyzes the isomerization of citrate to isocitrate via cis-aconitate.</text>
</comment>
<dbReference type="PANTHER" id="PTHR11670">
    <property type="entry name" value="ACONITASE/IRON-RESPONSIVE ELEMENT FAMILY MEMBER"/>
    <property type="match status" value="1"/>
</dbReference>
<dbReference type="EMBL" id="JAVRFJ010000006">
    <property type="protein sequence ID" value="MDT0567701.1"/>
    <property type="molecule type" value="Genomic_DNA"/>
</dbReference>
<evidence type="ECO:0000259" key="8">
    <source>
        <dbReference type="Pfam" id="PF00694"/>
    </source>
</evidence>
<keyword evidence="10" id="KW-1185">Reference proteome</keyword>
<dbReference type="Gene3D" id="6.10.190.10">
    <property type="match status" value="1"/>
</dbReference>
<dbReference type="NCBIfam" id="TIGR01341">
    <property type="entry name" value="aconitase_1"/>
    <property type="match status" value="1"/>
</dbReference>
<comment type="caution">
    <text evidence="9">The sequence shown here is derived from an EMBL/GenBank/DDBJ whole genome shotgun (WGS) entry which is preliminary data.</text>
</comment>
<keyword evidence="4 6" id="KW-0408">Iron</keyword>
<organism evidence="9 10">
    <name type="scientific">Streptomyces gottesmaniae</name>
    <dbReference type="NCBI Taxonomy" id="3075518"/>
    <lineage>
        <taxon>Bacteria</taxon>
        <taxon>Bacillati</taxon>
        <taxon>Actinomycetota</taxon>
        <taxon>Actinomycetes</taxon>
        <taxon>Kitasatosporales</taxon>
        <taxon>Streptomycetaceae</taxon>
        <taxon>Streptomyces</taxon>
    </lineage>
</organism>
<dbReference type="InterPro" id="IPR036008">
    <property type="entry name" value="Aconitase_4Fe-4S_dom"/>
</dbReference>
<keyword evidence="3" id="KW-0479">Metal-binding</keyword>
<keyword evidence="5 6" id="KW-0411">Iron-sulfur</keyword>
<dbReference type="NCBIfam" id="NF009520">
    <property type="entry name" value="PRK12881.1"/>
    <property type="match status" value="1"/>
</dbReference>
<accession>A0ABU2YTP5</accession>
<dbReference type="InterPro" id="IPR001030">
    <property type="entry name" value="Acoase/IPM_deHydtase_lsu_aba"/>
</dbReference>
<dbReference type="PRINTS" id="PR00415">
    <property type="entry name" value="ACONITASE"/>
</dbReference>
<dbReference type="Gene3D" id="3.20.19.10">
    <property type="entry name" value="Aconitase, domain 4"/>
    <property type="match status" value="1"/>
</dbReference>